<accession>Z9JLL8</accession>
<evidence type="ECO:0000313" key="13">
    <source>
        <dbReference type="EMBL" id="MCD8472517.1"/>
    </source>
</evidence>
<evidence type="ECO:0000313" key="15">
    <source>
        <dbReference type="Proteomes" id="UP001430701"/>
    </source>
</evidence>
<gene>
    <name evidence="12" type="ORF">AF72_03310</name>
    <name evidence="13" type="ORF">LPH55_03275</name>
</gene>
<dbReference type="InterPro" id="IPR036942">
    <property type="entry name" value="Beta-barrel_TonB_sf"/>
</dbReference>
<feature type="domain" description="TonB-dependent receptor-like beta-barrel" evidence="10">
    <location>
        <begin position="201"/>
        <end position="650"/>
    </location>
</feature>
<reference evidence="13" key="2">
    <citation type="submission" date="2021-11" db="EMBL/GenBank/DDBJ databases">
        <title>Genome sequence of Xylella taiwanensis PLS432.</title>
        <authorList>
            <person name="Weng L.-W."/>
            <person name="Su C.-C."/>
            <person name="Tsai C.-W."/>
            <person name="Kuo C.-H."/>
        </authorList>
    </citation>
    <scope>NUCLEOTIDE SEQUENCE</scope>
    <source>
        <strain evidence="13">PLS432</strain>
    </source>
</reference>
<dbReference type="GO" id="GO:0044718">
    <property type="term" value="P:siderophore transmembrane transport"/>
    <property type="evidence" value="ECO:0007669"/>
    <property type="project" value="TreeGrafter"/>
</dbReference>
<keyword evidence="5 9" id="KW-0798">TonB box</keyword>
<evidence type="ECO:0000259" key="11">
    <source>
        <dbReference type="Pfam" id="PF07715"/>
    </source>
</evidence>
<dbReference type="Proteomes" id="UP001430701">
    <property type="component" value="Unassembled WGS sequence"/>
</dbReference>
<dbReference type="InterPro" id="IPR037066">
    <property type="entry name" value="Plug_dom_sf"/>
</dbReference>
<dbReference type="Pfam" id="PF00593">
    <property type="entry name" value="TonB_dep_Rec_b-barrel"/>
    <property type="match status" value="1"/>
</dbReference>
<evidence type="ECO:0000256" key="3">
    <source>
        <dbReference type="ARBA" id="ARBA00022452"/>
    </source>
</evidence>
<evidence type="ECO:0000256" key="9">
    <source>
        <dbReference type="RuleBase" id="RU003357"/>
    </source>
</evidence>
<dbReference type="EMBL" id="JAJPPU010000001">
    <property type="protein sequence ID" value="MCD8472517.1"/>
    <property type="molecule type" value="Genomic_DNA"/>
</dbReference>
<evidence type="ECO:0000313" key="14">
    <source>
        <dbReference type="Proteomes" id="UP000020406"/>
    </source>
</evidence>
<dbReference type="EMBL" id="JDSQ01000004">
    <property type="protein sequence ID" value="EWS78883.1"/>
    <property type="molecule type" value="Genomic_DNA"/>
</dbReference>
<comment type="caution">
    <text evidence="12">The sequence shown here is derived from an EMBL/GenBank/DDBJ whole genome shotgun (WGS) entry which is preliminary data.</text>
</comment>
<dbReference type="InterPro" id="IPR012910">
    <property type="entry name" value="Plug_dom"/>
</dbReference>
<evidence type="ECO:0000256" key="7">
    <source>
        <dbReference type="ARBA" id="ARBA00023237"/>
    </source>
</evidence>
<name>Z9JLL8_9GAMM</name>
<dbReference type="SUPFAM" id="SSF56935">
    <property type="entry name" value="Porins"/>
    <property type="match status" value="1"/>
</dbReference>
<protein>
    <submittedName>
        <fullName evidence="12">Ligand-gated channel</fullName>
    </submittedName>
    <submittedName>
        <fullName evidence="13">TonB-dependent receptor</fullName>
    </submittedName>
</protein>
<keyword evidence="15" id="KW-1185">Reference proteome</keyword>
<dbReference type="STRING" id="1444770.AF72_03310"/>
<proteinExistence type="inferred from homology"/>
<organism evidence="12 14">
    <name type="scientific">Xylella taiwanensis</name>
    <dbReference type="NCBI Taxonomy" id="1444770"/>
    <lineage>
        <taxon>Bacteria</taxon>
        <taxon>Pseudomonadati</taxon>
        <taxon>Pseudomonadota</taxon>
        <taxon>Gammaproteobacteria</taxon>
        <taxon>Lysobacterales</taxon>
        <taxon>Lysobacteraceae</taxon>
        <taxon>Xylella</taxon>
    </lineage>
</organism>
<dbReference type="InterPro" id="IPR000531">
    <property type="entry name" value="Beta-barrel_TonB"/>
</dbReference>
<dbReference type="eggNOG" id="COG1629">
    <property type="taxonomic scope" value="Bacteria"/>
</dbReference>
<dbReference type="Proteomes" id="UP000020406">
    <property type="component" value="Unassembled WGS sequence"/>
</dbReference>
<evidence type="ECO:0000313" key="12">
    <source>
        <dbReference type="EMBL" id="EWS78883.1"/>
    </source>
</evidence>
<evidence type="ECO:0000256" key="2">
    <source>
        <dbReference type="ARBA" id="ARBA00022448"/>
    </source>
</evidence>
<keyword evidence="7 8" id="KW-0998">Cell outer membrane</keyword>
<dbReference type="PANTHER" id="PTHR30069">
    <property type="entry name" value="TONB-DEPENDENT OUTER MEMBRANE RECEPTOR"/>
    <property type="match status" value="1"/>
</dbReference>
<dbReference type="Gene3D" id="2.40.170.20">
    <property type="entry name" value="TonB-dependent receptor, beta-barrel domain"/>
    <property type="match status" value="1"/>
</dbReference>
<evidence type="ECO:0000256" key="4">
    <source>
        <dbReference type="ARBA" id="ARBA00022692"/>
    </source>
</evidence>
<dbReference type="OrthoDB" id="9795928at2"/>
<dbReference type="PANTHER" id="PTHR30069:SF40">
    <property type="entry name" value="TONB-DEPENDENT RECEPTOR NMB0964-RELATED"/>
    <property type="match status" value="1"/>
</dbReference>
<dbReference type="AlphaFoldDB" id="Z9JLL8"/>
<sequence>MFVPHLSISPRTVLFLTVSSLLFVPVLAMADVVPPPTDSRHAKTTEIGRHLKDLDAVIVTASPLRDAFSDLNRPVALLTGERLDEVRTSSLGETVASLPGVQSSNFGPGVGRPIIRGLDGPRVAILNDGLSSQDVSTVSQDHSPAVEPFLANQIEVLKGPSTLLYGSGAIGGVVNIVDGRIAETPMRGFNGRAEVRFDGGDKNGNTDMFRIDAGNGSALSVHADGVYRNQKDYDTPKGRQVNSYIDTKSGSVGASLSGGWGFFGLSAARFHDSYGNPGEPGDPTAGDRGTWLQLHQDRYDLKAGLTDPWGEGSGLRFSLGHTQYDHIEFEGNNVGTTFAKRATEGRIEASFLFGGGWRTAFGMQGGDSTFQAVGEESFVPKTKNQSMGVFGLARNTWGAFQAEFGARGEQVKYDTDNGITQTYHPGSLSFSSDFALGKQWRLTLNIDHAERAPVEEELFANGPHIATLAYEVGRADLKKEKANQAELGLVFRNDWSDAKISTYYSRYDNFIYLVDTGTTWFWDEEQRDLPIRQWSQANAIFRGIEGEATFHLANNASGAWDLRVFGDGVRGRLKDGGNLPRIVPMRYGADLRWEDGGWRTSLGVKRYEKQNKVAVNETPTAGYTMVDAHLAYHIDVDSTAWEVFFDGNNLTNSDARVHTSFLKDDVMLAGRNYTIGLRMFF</sequence>
<dbReference type="PATRIC" id="fig|1444770.3.peg.817"/>
<keyword evidence="2 8" id="KW-0813">Transport</keyword>
<keyword evidence="4 8" id="KW-0812">Transmembrane</keyword>
<dbReference type="GeneID" id="68901541"/>
<keyword evidence="13" id="KW-0675">Receptor</keyword>
<dbReference type="PROSITE" id="PS52016">
    <property type="entry name" value="TONB_DEPENDENT_REC_3"/>
    <property type="match status" value="1"/>
</dbReference>
<evidence type="ECO:0000256" key="5">
    <source>
        <dbReference type="ARBA" id="ARBA00023077"/>
    </source>
</evidence>
<comment type="similarity">
    <text evidence="8 9">Belongs to the TonB-dependent receptor family.</text>
</comment>
<feature type="domain" description="TonB-dependent receptor plug" evidence="11">
    <location>
        <begin position="71"/>
        <end position="173"/>
    </location>
</feature>
<comment type="subcellular location">
    <subcellularLocation>
        <location evidence="1 8">Cell outer membrane</location>
        <topology evidence="1 8">Multi-pass membrane protein</topology>
    </subcellularLocation>
</comment>
<dbReference type="KEGG" id="xtw:AB672_09570"/>
<dbReference type="Pfam" id="PF07715">
    <property type="entry name" value="Plug"/>
    <property type="match status" value="1"/>
</dbReference>
<keyword evidence="6 8" id="KW-0472">Membrane</keyword>
<dbReference type="Gene3D" id="2.170.130.10">
    <property type="entry name" value="TonB-dependent receptor, plug domain"/>
    <property type="match status" value="1"/>
</dbReference>
<dbReference type="RefSeq" id="WP_038270540.1">
    <property type="nucleotide sequence ID" value="NZ_CP053627.1"/>
</dbReference>
<evidence type="ECO:0000256" key="1">
    <source>
        <dbReference type="ARBA" id="ARBA00004571"/>
    </source>
</evidence>
<dbReference type="GO" id="GO:0009279">
    <property type="term" value="C:cell outer membrane"/>
    <property type="evidence" value="ECO:0007669"/>
    <property type="project" value="UniProtKB-SubCell"/>
</dbReference>
<evidence type="ECO:0000256" key="6">
    <source>
        <dbReference type="ARBA" id="ARBA00023136"/>
    </source>
</evidence>
<reference evidence="12 14" key="1">
    <citation type="journal article" date="2014" name="Genome Announc.">
        <title>Draft Genome Sequence of Xylella fastidiosa Pear Leaf Scorch Strain in Taiwan.</title>
        <authorList>
            <person name="Su C.C."/>
            <person name="Deng W.L."/>
            <person name="Jan F.J."/>
            <person name="Chang C.J."/>
            <person name="Huang H."/>
            <person name="Chen J."/>
        </authorList>
    </citation>
    <scope>NUCLEOTIDE SEQUENCE [LARGE SCALE GENOMIC DNA]</scope>
    <source>
        <strain evidence="12 14">PLS229</strain>
    </source>
</reference>
<evidence type="ECO:0000259" key="10">
    <source>
        <dbReference type="Pfam" id="PF00593"/>
    </source>
</evidence>
<evidence type="ECO:0000256" key="8">
    <source>
        <dbReference type="PROSITE-ProRule" id="PRU01360"/>
    </source>
</evidence>
<keyword evidence="3 8" id="KW-1134">Transmembrane beta strand</keyword>
<dbReference type="InterPro" id="IPR039426">
    <property type="entry name" value="TonB-dep_rcpt-like"/>
</dbReference>
<dbReference type="GO" id="GO:0015344">
    <property type="term" value="F:siderophore uptake transmembrane transporter activity"/>
    <property type="evidence" value="ECO:0007669"/>
    <property type="project" value="TreeGrafter"/>
</dbReference>